<comment type="caution">
    <text evidence="3">The sequence shown here is derived from an EMBL/GenBank/DDBJ whole genome shotgun (WGS) entry which is preliminary data.</text>
</comment>
<keyword evidence="2" id="KW-0472">Membrane</keyword>
<evidence type="ECO:0000256" key="1">
    <source>
        <dbReference type="SAM" id="MobiDB-lite"/>
    </source>
</evidence>
<feature type="transmembrane region" description="Helical" evidence="2">
    <location>
        <begin position="120"/>
        <end position="144"/>
    </location>
</feature>
<feature type="transmembrane region" description="Helical" evidence="2">
    <location>
        <begin position="28"/>
        <end position="49"/>
    </location>
</feature>
<evidence type="ECO:0000256" key="2">
    <source>
        <dbReference type="SAM" id="Phobius"/>
    </source>
</evidence>
<feature type="region of interest" description="Disordered" evidence="1">
    <location>
        <begin position="1"/>
        <end position="21"/>
    </location>
</feature>
<evidence type="ECO:0000313" key="4">
    <source>
        <dbReference type="Proteomes" id="UP001596395"/>
    </source>
</evidence>
<feature type="transmembrane region" description="Helical" evidence="2">
    <location>
        <begin position="227"/>
        <end position="252"/>
    </location>
</feature>
<dbReference type="Proteomes" id="UP001596395">
    <property type="component" value="Unassembled WGS sequence"/>
</dbReference>
<keyword evidence="2" id="KW-0812">Transmembrane</keyword>
<feature type="region of interest" description="Disordered" evidence="1">
    <location>
        <begin position="288"/>
        <end position="311"/>
    </location>
</feature>
<reference evidence="3 4" key="1">
    <citation type="journal article" date="2019" name="Int. J. Syst. Evol. Microbiol.">
        <title>The Global Catalogue of Microorganisms (GCM) 10K type strain sequencing project: providing services to taxonomists for standard genome sequencing and annotation.</title>
        <authorList>
            <consortium name="The Broad Institute Genomics Platform"/>
            <consortium name="The Broad Institute Genome Sequencing Center for Infectious Disease"/>
            <person name="Wu L."/>
            <person name="Ma J."/>
        </authorList>
    </citation>
    <scope>NUCLEOTIDE SEQUENCE [LARGE SCALE GENOMIC DNA]</scope>
    <source>
        <strain evidence="3 4">GX26</strain>
    </source>
</reference>
<proteinExistence type="predicted"/>
<feature type="compositionally biased region" description="Basic and acidic residues" evidence="1">
    <location>
        <begin position="300"/>
        <end position="311"/>
    </location>
</feature>
<dbReference type="AlphaFoldDB" id="A0ABD5VPF4"/>
<feature type="transmembrane region" description="Helical" evidence="2">
    <location>
        <begin position="264"/>
        <end position="282"/>
    </location>
</feature>
<gene>
    <name evidence="3" type="ORF">ACFQGB_21280</name>
</gene>
<keyword evidence="2" id="KW-1133">Transmembrane helix</keyword>
<name>A0ABD5VPF4_9EURY</name>
<keyword evidence="4" id="KW-1185">Reference proteome</keyword>
<dbReference type="EMBL" id="JBHSXN010000006">
    <property type="protein sequence ID" value="MFC6955404.1"/>
    <property type="molecule type" value="Genomic_DNA"/>
</dbReference>
<accession>A0ABD5VPF4</accession>
<evidence type="ECO:0000313" key="3">
    <source>
        <dbReference type="EMBL" id="MFC6955404.1"/>
    </source>
</evidence>
<dbReference type="RefSeq" id="WP_336352330.1">
    <property type="nucleotide sequence ID" value="NZ_JAZAQL010000006.1"/>
</dbReference>
<feature type="transmembrane region" description="Helical" evidence="2">
    <location>
        <begin position="69"/>
        <end position="87"/>
    </location>
</feature>
<protein>
    <submittedName>
        <fullName evidence="3">Uncharacterized protein</fullName>
    </submittedName>
</protein>
<organism evidence="3 4">
    <name type="scientific">Halorubellus litoreus</name>
    <dbReference type="NCBI Taxonomy" id="755308"/>
    <lineage>
        <taxon>Archaea</taxon>
        <taxon>Methanobacteriati</taxon>
        <taxon>Methanobacteriota</taxon>
        <taxon>Stenosarchaea group</taxon>
        <taxon>Halobacteria</taxon>
        <taxon>Halobacteriales</taxon>
        <taxon>Halorubellaceae</taxon>
        <taxon>Halorubellus</taxon>
    </lineage>
</organism>
<feature type="transmembrane region" description="Helical" evidence="2">
    <location>
        <begin position="94"/>
        <end position="114"/>
    </location>
</feature>
<sequence>MSASVDPTSEGGGTMQGSTLRHAPPSRALVLASSVIAVLAAAAAAVGLLAPDFYRDAPTLVSQARGQDLLTLAVAVPALLASVVAARRGSLRGYLVWLGVLGYLLYTYASYAFMTTFNPLYLAYVALLALSLGAFVAGLLRLDAERVKRALDGRRLRAVVAFEVLVVALVGFAWLSEILPATLDGTIPASAADANIPVNVIHSLDLGVLLPGFAVAAYWLHHRRPWGYALAVVLLAKVATLGAAILSMVVVMAADGMPAPVEQVVVFGALTVASVALLARLLGSMTDGESASDVAAGGDRGGREDRSVDAS</sequence>
<feature type="transmembrane region" description="Helical" evidence="2">
    <location>
        <begin position="156"/>
        <end position="176"/>
    </location>
</feature>
<feature type="transmembrane region" description="Helical" evidence="2">
    <location>
        <begin position="196"/>
        <end position="220"/>
    </location>
</feature>